<dbReference type="Proteomes" id="UP001501147">
    <property type="component" value="Unassembled WGS sequence"/>
</dbReference>
<dbReference type="InterPro" id="IPR004360">
    <property type="entry name" value="Glyas_Fos-R_dOase_dom"/>
</dbReference>
<comment type="caution">
    <text evidence="2">The sequence shown here is derived from an EMBL/GenBank/DDBJ whole genome shotgun (WGS) entry which is preliminary data.</text>
</comment>
<dbReference type="SUPFAM" id="SSF54593">
    <property type="entry name" value="Glyoxalase/Bleomycin resistance protein/Dihydroxybiphenyl dioxygenase"/>
    <property type="match status" value="1"/>
</dbReference>
<dbReference type="InterPro" id="IPR037523">
    <property type="entry name" value="VOC_core"/>
</dbReference>
<dbReference type="InterPro" id="IPR029068">
    <property type="entry name" value="Glyas_Bleomycin-R_OHBP_Dase"/>
</dbReference>
<dbReference type="Gene3D" id="3.10.180.10">
    <property type="entry name" value="2,3-Dihydroxybiphenyl 1,2-Dioxygenase, domain 1"/>
    <property type="match status" value="1"/>
</dbReference>
<organism evidence="2 3">
    <name type="scientific">Streptomyces sanyensis</name>
    <dbReference type="NCBI Taxonomy" id="568869"/>
    <lineage>
        <taxon>Bacteria</taxon>
        <taxon>Bacillati</taxon>
        <taxon>Actinomycetota</taxon>
        <taxon>Actinomycetes</taxon>
        <taxon>Kitasatosporales</taxon>
        <taxon>Streptomycetaceae</taxon>
        <taxon>Streptomyces</taxon>
    </lineage>
</organism>
<dbReference type="PROSITE" id="PS51819">
    <property type="entry name" value="VOC"/>
    <property type="match status" value="1"/>
</dbReference>
<dbReference type="EMBL" id="BAABJV010000001">
    <property type="protein sequence ID" value="GAA4761561.1"/>
    <property type="molecule type" value="Genomic_DNA"/>
</dbReference>
<evidence type="ECO:0000313" key="2">
    <source>
        <dbReference type="EMBL" id="GAA4761561.1"/>
    </source>
</evidence>
<evidence type="ECO:0000259" key="1">
    <source>
        <dbReference type="PROSITE" id="PS51819"/>
    </source>
</evidence>
<proteinExistence type="predicted"/>
<name>A0ABP8ZNI8_9ACTN</name>
<dbReference type="Pfam" id="PF00903">
    <property type="entry name" value="Glyoxalase"/>
    <property type="match status" value="1"/>
</dbReference>
<dbReference type="CDD" id="cd06587">
    <property type="entry name" value="VOC"/>
    <property type="match status" value="1"/>
</dbReference>
<reference evidence="3" key="1">
    <citation type="journal article" date="2019" name="Int. J. Syst. Evol. Microbiol.">
        <title>The Global Catalogue of Microorganisms (GCM) 10K type strain sequencing project: providing services to taxonomists for standard genome sequencing and annotation.</title>
        <authorList>
            <consortium name="The Broad Institute Genomics Platform"/>
            <consortium name="The Broad Institute Genome Sequencing Center for Infectious Disease"/>
            <person name="Wu L."/>
            <person name="Ma J."/>
        </authorList>
    </citation>
    <scope>NUCLEOTIDE SEQUENCE [LARGE SCALE GENOMIC DNA]</scope>
    <source>
        <strain evidence="3">JCM 18324</strain>
    </source>
</reference>
<evidence type="ECO:0000313" key="3">
    <source>
        <dbReference type="Proteomes" id="UP001501147"/>
    </source>
</evidence>
<keyword evidence="3" id="KW-1185">Reference proteome</keyword>
<protein>
    <recommendedName>
        <fullName evidence="1">VOC domain-containing protein</fullName>
    </recommendedName>
</protein>
<sequence>MGVGVSGIAAVTILVSDLARSTRWYRDVLGLTVIREFAVDGALWGVVLLDTDANFVFVLQDKGTAPGVQDLRGTRPVVLAAPSHASVENTAERLRDMALSPRGPVTDPDGTFVDVTDPDGIILRFRHVPDDVSLGFQGVSYSADGSVVGTYDSPRLQTPPRDGS</sequence>
<dbReference type="RefSeq" id="WP_345608613.1">
    <property type="nucleotide sequence ID" value="NZ_BAABJV010000001.1"/>
</dbReference>
<feature type="domain" description="VOC" evidence="1">
    <location>
        <begin position="7"/>
        <end position="128"/>
    </location>
</feature>
<accession>A0ABP8ZNI8</accession>
<gene>
    <name evidence="2" type="ORF">GCM10023329_03660</name>
</gene>